<dbReference type="InterPro" id="IPR001431">
    <property type="entry name" value="Pept_M16_Zn_BS"/>
</dbReference>
<evidence type="ECO:0000313" key="6">
    <source>
        <dbReference type="Proteomes" id="UP001600165"/>
    </source>
</evidence>
<feature type="domain" description="Peptidase M16 N-terminal" evidence="3">
    <location>
        <begin position="19"/>
        <end position="165"/>
    </location>
</feature>
<evidence type="ECO:0000313" key="5">
    <source>
        <dbReference type="EMBL" id="MFE4108025.1"/>
    </source>
</evidence>
<dbReference type="EMBL" id="JBHZOL010000098">
    <property type="protein sequence ID" value="MFE4108025.1"/>
    <property type="molecule type" value="Genomic_DNA"/>
</dbReference>
<dbReference type="Pfam" id="PF00675">
    <property type="entry name" value="Peptidase_M16"/>
    <property type="match status" value="1"/>
</dbReference>
<dbReference type="InterPro" id="IPR011249">
    <property type="entry name" value="Metalloenz_LuxS/M16"/>
</dbReference>
<feature type="domain" description="Peptidase M16 C-terminal" evidence="4">
    <location>
        <begin position="174"/>
        <end position="350"/>
    </location>
</feature>
<dbReference type="Pfam" id="PF05193">
    <property type="entry name" value="Peptidase_M16_C"/>
    <property type="match status" value="1"/>
</dbReference>
<dbReference type="InterPro" id="IPR050361">
    <property type="entry name" value="MPP/UQCRC_Complex"/>
</dbReference>
<dbReference type="InterPro" id="IPR007863">
    <property type="entry name" value="Peptidase_M16_C"/>
</dbReference>
<reference evidence="5 6" key="1">
    <citation type="submission" date="2024-10" db="EMBL/GenBank/DDBJ databases">
        <authorList>
            <person name="Ratan Roy A."/>
            <person name="Morales Sandoval P.H."/>
            <person name="De Los Santos Villalobos S."/>
            <person name="Chakraborty S."/>
            <person name="Mukherjee J."/>
        </authorList>
    </citation>
    <scope>NUCLEOTIDE SEQUENCE [LARGE SCALE GENOMIC DNA]</scope>
    <source>
        <strain evidence="5 6">S1</strain>
    </source>
</reference>
<evidence type="ECO:0000259" key="3">
    <source>
        <dbReference type="Pfam" id="PF00675"/>
    </source>
</evidence>
<evidence type="ECO:0000256" key="2">
    <source>
        <dbReference type="RuleBase" id="RU004447"/>
    </source>
</evidence>
<evidence type="ECO:0000256" key="1">
    <source>
        <dbReference type="ARBA" id="ARBA00007261"/>
    </source>
</evidence>
<name>A0ABW6IKC9_9CYAN</name>
<dbReference type="Gene3D" id="3.30.830.10">
    <property type="entry name" value="Metalloenzyme, LuxS/M16 peptidase-like"/>
    <property type="match status" value="2"/>
</dbReference>
<dbReference type="PANTHER" id="PTHR11851">
    <property type="entry name" value="METALLOPROTEASE"/>
    <property type="match status" value="1"/>
</dbReference>
<dbReference type="PROSITE" id="PS00143">
    <property type="entry name" value="INSULINASE"/>
    <property type="match status" value="1"/>
</dbReference>
<comment type="caution">
    <text evidence="5">The sequence shown here is derived from an EMBL/GenBank/DDBJ whole genome shotgun (WGS) entry which is preliminary data.</text>
</comment>
<sequence>MNSSEFPATVVRLENGLTVIHQEITATPVVVTDVWVRAGAIAEPSDWSGMAHFLEHMIFKGTDRLPPGMFDATIESRGGMTNAATSHDYAHFFLAIAADALAETLPYLADLLLHAAIPADEFVRERCVVLEEIRQSMDDPDWLGFQAMSELIYQQHPYGRPILGTEAILNQRSPEEMRHFHQAYYQPENMTVVMVGGIALEKAVEMVLHAFRPFAHQVEHPVKETVALPQIKGIQRQVLQLPRLGQARLTLAWTGPGVDQLRQGYGLDLLSVLLAEGRSSRLVRELREERQLVQDISSSFSLQRDGSLFTLNAWLSPEYVATVEAIIRDRLADLATTPIGEAELSRCRRLLCNDYAFSTETPGQLAGLYGYYSTIAQPEVCVTYPQAIQAYTPADLQQLAQQYLSPDNYVATILQPA</sequence>
<accession>A0ABW6IKC9</accession>
<dbReference type="Proteomes" id="UP001600165">
    <property type="component" value="Unassembled WGS sequence"/>
</dbReference>
<protein>
    <submittedName>
        <fullName evidence="5">M16 family metallopeptidase</fullName>
    </submittedName>
</protein>
<dbReference type="RefSeq" id="WP_377967340.1">
    <property type="nucleotide sequence ID" value="NZ_JBHZOL010000098.1"/>
</dbReference>
<evidence type="ECO:0000259" key="4">
    <source>
        <dbReference type="Pfam" id="PF05193"/>
    </source>
</evidence>
<organism evidence="5 6">
    <name type="scientific">Almyronema epifaneia S1</name>
    <dbReference type="NCBI Taxonomy" id="2991925"/>
    <lineage>
        <taxon>Bacteria</taxon>
        <taxon>Bacillati</taxon>
        <taxon>Cyanobacteriota</taxon>
        <taxon>Cyanophyceae</taxon>
        <taxon>Nodosilineales</taxon>
        <taxon>Nodosilineaceae</taxon>
        <taxon>Almyronema</taxon>
        <taxon>Almyronema epifaneia</taxon>
    </lineage>
</organism>
<gene>
    <name evidence="5" type="ORF">ACFVKH_17210</name>
</gene>
<keyword evidence="6" id="KW-1185">Reference proteome</keyword>
<dbReference type="InterPro" id="IPR011765">
    <property type="entry name" value="Pept_M16_N"/>
</dbReference>
<comment type="similarity">
    <text evidence="1 2">Belongs to the peptidase M16 family.</text>
</comment>
<proteinExistence type="inferred from homology"/>
<dbReference type="SUPFAM" id="SSF63411">
    <property type="entry name" value="LuxS/MPP-like metallohydrolase"/>
    <property type="match status" value="2"/>
</dbReference>
<dbReference type="PANTHER" id="PTHR11851:SF49">
    <property type="entry name" value="MITOCHONDRIAL-PROCESSING PEPTIDASE SUBUNIT ALPHA"/>
    <property type="match status" value="1"/>
</dbReference>